<reference evidence="11 12" key="1">
    <citation type="journal article" date="2018" name="BMC Genomics">
        <title>Genomic evidence for intraspecific hybridization in a clonal and extremely halotolerant yeast.</title>
        <authorList>
            <person name="Gostincar C."/>
            <person name="Stajich J.E."/>
            <person name="Zupancic J."/>
            <person name="Zalar P."/>
            <person name="Gunde-Cimerman N."/>
        </authorList>
    </citation>
    <scope>NUCLEOTIDE SEQUENCE [LARGE SCALE GENOMIC DNA]</scope>
    <source>
        <strain evidence="11 12">EXF-6669</strain>
    </source>
</reference>
<feature type="transmembrane region" description="Helical" evidence="9">
    <location>
        <begin position="121"/>
        <end position="141"/>
    </location>
</feature>
<dbReference type="PANTHER" id="PTHR48020:SF22">
    <property type="entry name" value="MAJOR FACILITATOR SUPERFAMILY (MFS) PROFILE DOMAIN-CONTAINING PROTEIN-RELATED"/>
    <property type="match status" value="1"/>
</dbReference>
<evidence type="ECO:0000256" key="4">
    <source>
        <dbReference type="ARBA" id="ARBA00022692"/>
    </source>
</evidence>
<name>A0A3M6YHS2_HORWE</name>
<feature type="transmembrane region" description="Helical" evidence="9">
    <location>
        <begin position="504"/>
        <end position="525"/>
    </location>
</feature>
<dbReference type="InterPro" id="IPR003663">
    <property type="entry name" value="Sugar/inositol_transpt"/>
</dbReference>
<keyword evidence="6 9" id="KW-0472">Membrane</keyword>
<proteinExistence type="inferred from homology"/>
<evidence type="ECO:0000313" key="11">
    <source>
        <dbReference type="EMBL" id="RMY02616.1"/>
    </source>
</evidence>
<dbReference type="PANTHER" id="PTHR48020">
    <property type="entry name" value="PROTON MYO-INOSITOL COTRANSPORTER"/>
    <property type="match status" value="1"/>
</dbReference>
<evidence type="ECO:0000256" key="5">
    <source>
        <dbReference type="ARBA" id="ARBA00022989"/>
    </source>
</evidence>
<feature type="transmembrane region" description="Helical" evidence="9">
    <location>
        <begin position="471"/>
        <end position="492"/>
    </location>
</feature>
<dbReference type="AlphaFoldDB" id="A0A3M6YHS2"/>
<dbReference type="GO" id="GO:1904679">
    <property type="term" value="P:myo-inositol import across plasma membrane"/>
    <property type="evidence" value="ECO:0007669"/>
    <property type="project" value="TreeGrafter"/>
</dbReference>
<dbReference type="InterPro" id="IPR020846">
    <property type="entry name" value="MFS_dom"/>
</dbReference>
<comment type="subcellular location">
    <subcellularLocation>
        <location evidence="1">Membrane</location>
        <topology evidence="1">Multi-pass membrane protein</topology>
    </subcellularLocation>
</comment>
<dbReference type="PRINTS" id="PR00171">
    <property type="entry name" value="SUGRTRNSPORT"/>
</dbReference>
<evidence type="ECO:0000256" key="9">
    <source>
        <dbReference type="SAM" id="Phobius"/>
    </source>
</evidence>
<accession>A0A3M6YHS2</accession>
<gene>
    <name evidence="11" type="ORF">D0867_10980</name>
</gene>
<feature type="transmembrane region" description="Helical" evidence="9">
    <location>
        <begin position="236"/>
        <end position="258"/>
    </location>
</feature>
<feature type="transmembrane region" description="Helical" evidence="9">
    <location>
        <begin position="329"/>
        <end position="352"/>
    </location>
</feature>
<dbReference type="VEuPathDB" id="FungiDB:BTJ68_04969"/>
<feature type="domain" description="Major facilitator superfamily (MFS) profile" evidence="10">
    <location>
        <begin position="81"/>
        <end position="526"/>
    </location>
</feature>
<dbReference type="EMBL" id="QWIL01001495">
    <property type="protein sequence ID" value="RMY02616.1"/>
    <property type="molecule type" value="Genomic_DNA"/>
</dbReference>
<dbReference type="Proteomes" id="UP000271337">
    <property type="component" value="Unassembled WGS sequence"/>
</dbReference>
<feature type="transmembrane region" description="Helical" evidence="9">
    <location>
        <begin position="436"/>
        <end position="459"/>
    </location>
</feature>
<keyword evidence="4 9" id="KW-0812">Transmembrane</keyword>
<protein>
    <recommendedName>
        <fullName evidence="10">Major facilitator superfamily (MFS) profile domain-containing protein</fullName>
    </recommendedName>
</protein>
<dbReference type="PROSITE" id="PS00216">
    <property type="entry name" value="SUGAR_TRANSPORT_1"/>
    <property type="match status" value="1"/>
</dbReference>
<evidence type="ECO:0000256" key="8">
    <source>
        <dbReference type="RuleBase" id="RU003346"/>
    </source>
</evidence>
<dbReference type="OrthoDB" id="6339427at2759"/>
<evidence type="ECO:0000256" key="2">
    <source>
        <dbReference type="ARBA" id="ARBA00010992"/>
    </source>
</evidence>
<keyword evidence="3 8" id="KW-0813">Transport</keyword>
<comment type="catalytic activity">
    <reaction evidence="7">
        <text>myo-inositol(out) + H(+)(out) = myo-inositol(in) + H(+)(in)</text>
        <dbReference type="Rhea" id="RHEA:60364"/>
        <dbReference type="ChEBI" id="CHEBI:15378"/>
        <dbReference type="ChEBI" id="CHEBI:17268"/>
    </reaction>
</comment>
<feature type="transmembrane region" description="Helical" evidence="9">
    <location>
        <begin position="174"/>
        <end position="196"/>
    </location>
</feature>
<feature type="transmembrane region" description="Helical" evidence="9">
    <location>
        <begin position="71"/>
        <end position="91"/>
    </location>
</feature>
<evidence type="ECO:0000256" key="3">
    <source>
        <dbReference type="ARBA" id="ARBA00022448"/>
    </source>
</evidence>
<dbReference type="GO" id="GO:0016020">
    <property type="term" value="C:membrane"/>
    <property type="evidence" value="ECO:0007669"/>
    <property type="project" value="UniProtKB-SubCell"/>
</dbReference>
<dbReference type="SUPFAM" id="SSF103473">
    <property type="entry name" value="MFS general substrate transporter"/>
    <property type="match status" value="1"/>
</dbReference>
<sequence length="566" mass="60466">MGLCLDCSQIIHTSDPKMPTSYEQNNAAAGAVEKDLFGEKQWDASSDAHIEEVKGTATVTDEVTELSAIEATAASTAAWLISITVSLGGFLFGYDTGYISSVLVSIGTSLGHILSSSEQELVTSLTSGGALIGAIMAGLTADRFGRKTPIWLACATFIIGTVLQTAAYSVPQFAVGRSIVGLGVGSAAMVVPLYIGELAPAKYRGRMIAFNNMSVTLGQLVASAIGAGLAQVEGEGWRGTVGIGAAPAVGLAIMLLWCPESPRQLVAHGRLEEAGKVLMRIYPTSTSSQRAAKIRSIEMSIHEATSSVAQESLWVAFRRIFTTPATGRAVLTASLVMAISQLGGFNTLMYYSATLFAIVGFTNATAVAITVSGTNFVFSVVNLLLVDKFGRRILLCISTLGMSICMLIAVIAFRWIPIDTSTLTLEEGAEVGWAGILVLVTIILYVAFYSSGVATIAWIGTELIPLEVRALGTMVNTVTCWSTNIIIASTFLSMMKGMTPSGAFGFYCGICFVGWVFIVICYPDVKGMPLETIRDVFRHGFGRKYSKQWQREHKHERQEVQQSFGH</sequence>
<feature type="transmembrane region" description="Helical" evidence="9">
    <location>
        <begin position="208"/>
        <end position="230"/>
    </location>
</feature>
<feature type="transmembrane region" description="Helical" evidence="9">
    <location>
        <begin position="364"/>
        <end position="386"/>
    </location>
</feature>
<evidence type="ECO:0000313" key="12">
    <source>
        <dbReference type="Proteomes" id="UP000271337"/>
    </source>
</evidence>
<dbReference type="Gene3D" id="1.20.1250.20">
    <property type="entry name" value="MFS general substrate transporter like domains"/>
    <property type="match status" value="1"/>
</dbReference>
<dbReference type="InterPro" id="IPR005829">
    <property type="entry name" value="Sugar_transporter_CS"/>
</dbReference>
<evidence type="ECO:0000256" key="7">
    <source>
        <dbReference type="ARBA" id="ARBA00049119"/>
    </source>
</evidence>
<feature type="transmembrane region" description="Helical" evidence="9">
    <location>
        <begin position="393"/>
        <end position="416"/>
    </location>
</feature>
<dbReference type="InterPro" id="IPR050814">
    <property type="entry name" value="Myo-inositol_Transporter"/>
</dbReference>
<evidence type="ECO:0000259" key="10">
    <source>
        <dbReference type="PROSITE" id="PS50850"/>
    </source>
</evidence>
<organism evidence="11 12">
    <name type="scientific">Hortaea werneckii</name>
    <name type="common">Black yeast</name>
    <name type="synonym">Cladosporium werneckii</name>
    <dbReference type="NCBI Taxonomy" id="91943"/>
    <lineage>
        <taxon>Eukaryota</taxon>
        <taxon>Fungi</taxon>
        <taxon>Dikarya</taxon>
        <taxon>Ascomycota</taxon>
        <taxon>Pezizomycotina</taxon>
        <taxon>Dothideomycetes</taxon>
        <taxon>Dothideomycetidae</taxon>
        <taxon>Mycosphaerellales</taxon>
        <taxon>Teratosphaeriaceae</taxon>
        <taxon>Hortaea</taxon>
    </lineage>
</organism>
<comment type="similarity">
    <text evidence="2 8">Belongs to the major facilitator superfamily. Sugar transporter (TC 2.A.1.1) family.</text>
</comment>
<dbReference type="Pfam" id="PF00083">
    <property type="entry name" value="Sugar_tr"/>
    <property type="match status" value="1"/>
</dbReference>
<dbReference type="GO" id="GO:0005366">
    <property type="term" value="F:myo-inositol:proton symporter activity"/>
    <property type="evidence" value="ECO:0007669"/>
    <property type="project" value="TreeGrafter"/>
</dbReference>
<comment type="caution">
    <text evidence="11">The sequence shown here is derived from an EMBL/GenBank/DDBJ whole genome shotgun (WGS) entry which is preliminary data.</text>
</comment>
<evidence type="ECO:0000256" key="6">
    <source>
        <dbReference type="ARBA" id="ARBA00023136"/>
    </source>
</evidence>
<dbReference type="InterPro" id="IPR005828">
    <property type="entry name" value="MFS_sugar_transport-like"/>
</dbReference>
<feature type="transmembrane region" description="Helical" evidence="9">
    <location>
        <begin position="148"/>
        <end position="168"/>
    </location>
</feature>
<evidence type="ECO:0000256" key="1">
    <source>
        <dbReference type="ARBA" id="ARBA00004141"/>
    </source>
</evidence>
<dbReference type="PROSITE" id="PS00217">
    <property type="entry name" value="SUGAR_TRANSPORT_2"/>
    <property type="match status" value="1"/>
</dbReference>
<dbReference type="InterPro" id="IPR036259">
    <property type="entry name" value="MFS_trans_sf"/>
</dbReference>
<dbReference type="NCBIfam" id="TIGR00879">
    <property type="entry name" value="SP"/>
    <property type="match status" value="1"/>
</dbReference>
<keyword evidence="5 9" id="KW-1133">Transmembrane helix</keyword>
<dbReference type="FunFam" id="1.20.1250.20:FF:000073">
    <property type="entry name" value="MFS myo-inositol transporter, putative"/>
    <property type="match status" value="1"/>
</dbReference>
<dbReference type="PROSITE" id="PS50850">
    <property type="entry name" value="MFS"/>
    <property type="match status" value="1"/>
</dbReference>